<dbReference type="Gene3D" id="3.40.50.300">
    <property type="entry name" value="P-loop containing nucleotide triphosphate hydrolases"/>
    <property type="match status" value="1"/>
</dbReference>
<sequence>MLPNALSNRYDELEGLRHEHRLVVARGRLRGKPVMLWHRFGLGHEAAAANRTTAERLKAAGGTHAPLEWHEGPSGITWALAHEDGEFLDDWLEKSGPVDLAVALRLLRDLAESLDALHRSRIAHLRLRPTTVHVRAGERLRAALFNAEAVPFEVAAATRHGGEGDDPRHTAPELTGRTASQPDARTDLYLLGLLAYRLLAGRLPFEASDPLGWLHAHLALQPEDLRAQRRDMPAAVAELVAAMLAKSPLQRPASARAVAEELAHCIAALEQRQPSQVPAPVASRARFALPRLVVGRERERAQLDQALARVQSGRVELVVLQGPSGIGKSSLALEFLQRARGQGVLTALAKCEQHGSQRPYPALAGLLDNLALQPDLARVPIGSEAAALGVLSTALARRLGIASHPIELPPEQARQRLLSALVSLLRELTREQVLVLFIDDVQWSEAATLAMVAAAVAERDLRRVLVVAGLRTDAQAPADLLAAFAELPHTTLDLAALEDADIRRWMEAALPAGLAHPEPMLAWLTQRSGGNPLFLGQLLATLVAQGQLMPRDSGRWVLETRGGATPALPASALEAVSSRLRTLPAEQAALLGLAAAAGRQFSAQLLASATGRPLAALTPALERAQAEGLVEPEGEHTWRFVHDRLQQAAYESADAATRLDWHLRLGQALRVQDTDAALFDSCRHLEQALSLLDPGARREFALAAQRAAGKAHASAAFAQQARLLRTALTALASALPLSPAQRLALMHEATDAFVLTQDFEAAEACLAEARRLEADPLARARGDELRIRMLVAQQRAQEALQAGVEALGRLGLRVSTERATLDTVLQLVRLRLRLRGRPVAAWIDAPAATDPAQLQLQRLIFATISVAHTLASPLYAVLGLAGTRLAFERGVTPWSWQPISVAGHVLSGVFDDIDTGHALGELSVRLGERFGTHSLSFNHLFYVMHWKVPIASTLPLLRNCFEQAERSGNPEIAGYAAGMFVGVTWNAMGSLSALDDALHEVRPLGERHRNALVLDCCASFDWLLGLLRGGAPRAPIEPLRRLRSEGDALPHDEIFELVHDQLAVMLNVMAGFYGDDVVAHGERVRRNLHRMAGNFSTPLHHWFEALLHAQRLRERPVGASRRLVHKHLRKLRAWAAHCPENHLHRVASLEAELAALAGDPAASRQYGRAVELARAQGFTGDAAIVAHRWARHCARTGDPAGLRDALELAHGLYSQWGATCMVRQIEEDMPGFARPRSGAHAVPLDTLTLVKASQSISAELEMAAVAARLLQQAMENAGARYAALLLHLDGQLVLAAQRAEAGARQEPPTPVPLAQTLLPAPLLRAVQQGGEALVLEDACAPHPWGASPRWHGRAGVSVLCVPVVAARDVLGVLYLENELTAGCFTPERTTLAGVLAGQAAIAIANARLFSELGAAHAGLRQANTRLEERVAERTRALEENHARLRRLERQIAADEERQRIMRDLHDGLGSQLFVTLSRVERDELEREDIASALRACIADMRLVLEAMTPDGNDFLAAWGSFRFRWEAQLAQAGLASHWAVRGAGDTLELPAATALQVLRIAQEGLANVMKHARAKRVEVGIAVEDGALCLAVRDDGVGLKDAPGPGSRGLDNMRARARRLGATLAIEAAHPGTRLALQLPLPPRHA</sequence>
<dbReference type="InterPro" id="IPR053159">
    <property type="entry name" value="Hybrid_Histidine_Kinase"/>
</dbReference>
<dbReference type="PANTHER" id="PTHR43642">
    <property type="entry name" value="HYBRID SIGNAL TRANSDUCTION HISTIDINE KINASE G"/>
    <property type="match status" value="1"/>
</dbReference>
<dbReference type="Pfam" id="PF02518">
    <property type="entry name" value="HATPase_c"/>
    <property type="match status" value="1"/>
</dbReference>
<dbReference type="SUPFAM" id="SSF56112">
    <property type="entry name" value="Protein kinase-like (PK-like)"/>
    <property type="match status" value="1"/>
</dbReference>
<dbReference type="SUPFAM" id="SSF55874">
    <property type="entry name" value="ATPase domain of HSP90 chaperone/DNA topoisomerase II/histidine kinase"/>
    <property type="match status" value="1"/>
</dbReference>
<evidence type="ECO:0000256" key="1">
    <source>
        <dbReference type="SAM" id="Coils"/>
    </source>
</evidence>
<dbReference type="InterPro" id="IPR003594">
    <property type="entry name" value="HATPase_dom"/>
</dbReference>
<evidence type="ECO:0000259" key="3">
    <source>
        <dbReference type="PROSITE" id="PS50011"/>
    </source>
</evidence>
<dbReference type="SUPFAM" id="SSF55781">
    <property type="entry name" value="GAF domain-like"/>
    <property type="match status" value="1"/>
</dbReference>
<dbReference type="Gene3D" id="3.30.565.10">
    <property type="entry name" value="Histidine kinase-like ATPase, C-terminal domain"/>
    <property type="match status" value="1"/>
</dbReference>
<feature type="region of interest" description="Disordered" evidence="2">
    <location>
        <begin position="158"/>
        <end position="179"/>
    </location>
</feature>
<organism evidence="4 5">
    <name type="scientific">Ramlibacter aquaticus</name>
    <dbReference type="NCBI Taxonomy" id="2780094"/>
    <lineage>
        <taxon>Bacteria</taxon>
        <taxon>Pseudomonadati</taxon>
        <taxon>Pseudomonadota</taxon>
        <taxon>Betaproteobacteria</taxon>
        <taxon>Burkholderiales</taxon>
        <taxon>Comamonadaceae</taxon>
        <taxon>Ramlibacter</taxon>
    </lineage>
</organism>
<feature type="coiled-coil region" evidence="1">
    <location>
        <begin position="1430"/>
        <end position="1464"/>
    </location>
</feature>
<dbReference type="SMART" id="SM00065">
    <property type="entry name" value="GAF"/>
    <property type="match status" value="1"/>
</dbReference>
<keyword evidence="1" id="KW-0175">Coiled coil</keyword>
<feature type="domain" description="Protein kinase" evidence="3">
    <location>
        <begin position="1"/>
        <end position="263"/>
    </location>
</feature>
<dbReference type="InterPro" id="IPR027417">
    <property type="entry name" value="P-loop_NTPase"/>
</dbReference>
<dbReference type="InterPro" id="IPR011009">
    <property type="entry name" value="Kinase-like_dom_sf"/>
</dbReference>
<dbReference type="SUPFAM" id="SSF52540">
    <property type="entry name" value="P-loop containing nucleoside triphosphate hydrolases"/>
    <property type="match status" value="1"/>
</dbReference>
<dbReference type="PROSITE" id="PS50011">
    <property type="entry name" value="PROTEIN_KINASE_DOM"/>
    <property type="match status" value="1"/>
</dbReference>
<dbReference type="Pfam" id="PF13191">
    <property type="entry name" value="AAA_16"/>
    <property type="match status" value="1"/>
</dbReference>
<name>A0ABR9SAY5_9BURK</name>
<reference evidence="4 5" key="1">
    <citation type="submission" date="2020-10" db="EMBL/GenBank/DDBJ databases">
        <title>Draft genome of Ramlibacter aquaticus LMG 30558.</title>
        <authorList>
            <person name="Props R."/>
        </authorList>
    </citation>
    <scope>NUCLEOTIDE SEQUENCE [LARGE SCALE GENOMIC DNA]</scope>
    <source>
        <strain evidence="4 5">LMG 30558</strain>
    </source>
</reference>
<evidence type="ECO:0000313" key="5">
    <source>
        <dbReference type="Proteomes" id="UP000715965"/>
    </source>
</evidence>
<proteinExistence type="predicted"/>
<dbReference type="InterPro" id="IPR041664">
    <property type="entry name" value="AAA_16"/>
</dbReference>
<protein>
    <submittedName>
        <fullName evidence="4">AAA family ATPase</fullName>
    </submittedName>
</protein>
<dbReference type="Gene3D" id="1.10.510.10">
    <property type="entry name" value="Transferase(Phosphotransferase) domain 1"/>
    <property type="match status" value="1"/>
</dbReference>
<dbReference type="SMART" id="SM00387">
    <property type="entry name" value="HATPase_c"/>
    <property type="match status" value="1"/>
</dbReference>
<dbReference type="CDD" id="cd16917">
    <property type="entry name" value="HATPase_UhpB-NarQ-NarX-like"/>
    <property type="match status" value="1"/>
</dbReference>
<accession>A0ABR9SAY5</accession>
<comment type="caution">
    <text evidence="4">The sequence shown here is derived from an EMBL/GenBank/DDBJ whole genome shotgun (WGS) entry which is preliminary data.</text>
</comment>
<dbReference type="InterPro" id="IPR000719">
    <property type="entry name" value="Prot_kinase_dom"/>
</dbReference>
<evidence type="ECO:0000313" key="4">
    <source>
        <dbReference type="EMBL" id="MBE7939520.1"/>
    </source>
</evidence>
<dbReference type="Gene3D" id="1.20.5.1930">
    <property type="match status" value="1"/>
</dbReference>
<evidence type="ECO:0000256" key="2">
    <source>
        <dbReference type="SAM" id="MobiDB-lite"/>
    </source>
</evidence>
<dbReference type="RefSeq" id="WP_193779067.1">
    <property type="nucleotide sequence ID" value="NZ_JADDOJ010000006.1"/>
</dbReference>
<dbReference type="EMBL" id="JADDOJ010000006">
    <property type="protein sequence ID" value="MBE7939520.1"/>
    <property type="molecule type" value="Genomic_DNA"/>
</dbReference>
<feature type="compositionally biased region" description="Basic and acidic residues" evidence="2">
    <location>
        <begin position="160"/>
        <end position="171"/>
    </location>
</feature>
<keyword evidence="5" id="KW-1185">Reference proteome</keyword>
<dbReference type="InterPro" id="IPR003018">
    <property type="entry name" value="GAF"/>
</dbReference>
<dbReference type="Proteomes" id="UP000715965">
    <property type="component" value="Unassembled WGS sequence"/>
</dbReference>
<dbReference type="PANTHER" id="PTHR43642:SF1">
    <property type="entry name" value="HYBRID SIGNAL TRANSDUCTION HISTIDINE KINASE G"/>
    <property type="match status" value="1"/>
</dbReference>
<dbReference type="Gene3D" id="3.30.450.40">
    <property type="match status" value="1"/>
</dbReference>
<dbReference type="Pfam" id="PF13185">
    <property type="entry name" value="GAF_2"/>
    <property type="match status" value="1"/>
</dbReference>
<gene>
    <name evidence="4" type="ORF">IM725_02900</name>
</gene>
<dbReference type="InterPro" id="IPR036890">
    <property type="entry name" value="HATPase_C_sf"/>
</dbReference>
<dbReference type="InterPro" id="IPR029016">
    <property type="entry name" value="GAF-like_dom_sf"/>
</dbReference>